<reference evidence="7 8" key="1">
    <citation type="journal article" date="2005" name="Nature">
        <title>Genome sequence, comparative analysis and haplotype structure of the domestic dog.</title>
        <authorList>
            <consortium name="Broad Sequencing Platform"/>
            <person name="Lindblad-Toh K."/>
            <person name="Wade C.M."/>
            <person name="Mikkelsen T.S."/>
            <person name="Karlsson E.K."/>
            <person name="Jaffe D.B."/>
            <person name="Kamal M."/>
            <person name="Clamp M."/>
            <person name="Chang J.L."/>
            <person name="Kulbokas E.J. III"/>
            <person name="Zody M.C."/>
            <person name="Mauceli E."/>
            <person name="Xie X."/>
            <person name="Breen M."/>
            <person name="Wayne R.K."/>
            <person name="Ostrander E.A."/>
            <person name="Ponting C.P."/>
            <person name="Galibert F."/>
            <person name="Smith D.R."/>
            <person name="DeJong P.J."/>
            <person name="Kirkness E."/>
            <person name="Alvarez P."/>
            <person name="Biagi T."/>
            <person name="Brockman W."/>
            <person name="Butler J."/>
            <person name="Chin C.W."/>
            <person name="Cook A."/>
            <person name="Cuff J."/>
            <person name="Daly M.J."/>
            <person name="DeCaprio D."/>
            <person name="Gnerre S."/>
            <person name="Grabherr M."/>
            <person name="Kellis M."/>
            <person name="Kleber M."/>
            <person name="Bardeleben C."/>
            <person name="Goodstadt L."/>
            <person name="Heger A."/>
            <person name="Hitte C."/>
            <person name="Kim L."/>
            <person name="Koepfli K.P."/>
            <person name="Parker H.G."/>
            <person name="Pollinger J.P."/>
            <person name="Searle S.M."/>
            <person name="Sutter N.B."/>
            <person name="Thomas R."/>
            <person name="Webber C."/>
            <person name="Baldwin J."/>
            <person name="Abebe A."/>
            <person name="Abouelleil A."/>
            <person name="Aftuck L."/>
            <person name="Ait-Zahra M."/>
            <person name="Aldredge T."/>
            <person name="Allen N."/>
            <person name="An P."/>
            <person name="Anderson S."/>
            <person name="Antoine C."/>
            <person name="Arachchi H."/>
            <person name="Aslam A."/>
            <person name="Ayotte L."/>
            <person name="Bachantsang P."/>
            <person name="Barry A."/>
            <person name="Bayul T."/>
            <person name="Benamara M."/>
            <person name="Berlin A."/>
            <person name="Bessette D."/>
            <person name="Blitshteyn B."/>
            <person name="Bloom T."/>
            <person name="Blye J."/>
            <person name="Boguslavskiy L."/>
            <person name="Bonnet C."/>
            <person name="Boukhgalter B."/>
            <person name="Brown A."/>
            <person name="Cahill P."/>
            <person name="Calixte N."/>
            <person name="Camarata J."/>
            <person name="Cheshatsang Y."/>
            <person name="Chu J."/>
            <person name="Citroen M."/>
            <person name="Collymore A."/>
            <person name="Cooke P."/>
            <person name="Dawoe T."/>
            <person name="Daza R."/>
            <person name="Decktor K."/>
            <person name="DeGray S."/>
            <person name="Dhargay N."/>
            <person name="Dooley K."/>
            <person name="Dooley K."/>
            <person name="Dorje P."/>
            <person name="Dorjee K."/>
            <person name="Dorris L."/>
            <person name="Duffey N."/>
            <person name="Dupes A."/>
            <person name="Egbiremolen O."/>
            <person name="Elong R."/>
            <person name="Falk J."/>
            <person name="Farina A."/>
            <person name="Faro S."/>
            <person name="Ferguson D."/>
            <person name="Ferreira P."/>
            <person name="Fisher S."/>
            <person name="FitzGerald M."/>
            <person name="Foley K."/>
            <person name="Foley C."/>
            <person name="Franke A."/>
            <person name="Friedrich D."/>
            <person name="Gage D."/>
            <person name="Garber M."/>
            <person name="Gearin G."/>
            <person name="Giannoukos G."/>
            <person name="Goode T."/>
            <person name="Goyette A."/>
            <person name="Graham J."/>
            <person name="Grandbois E."/>
            <person name="Gyaltsen K."/>
            <person name="Hafez N."/>
            <person name="Hagopian D."/>
            <person name="Hagos B."/>
            <person name="Hall J."/>
            <person name="Healy C."/>
            <person name="Hegarty R."/>
            <person name="Honan T."/>
            <person name="Horn A."/>
            <person name="Houde N."/>
            <person name="Hughes L."/>
            <person name="Hunnicutt L."/>
            <person name="Husby M."/>
            <person name="Jester B."/>
            <person name="Jones C."/>
            <person name="Kamat A."/>
            <person name="Kanga B."/>
            <person name="Kells C."/>
            <person name="Khazanovich D."/>
            <person name="Kieu A.C."/>
            <person name="Kisner P."/>
            <person name="Kumar M."/>
            <person name="Lance K."/>
            <person name="Landers T."/>
            <person name="Lara M."/>
            <person name="Lee W."/>
            <person name="Leger J.P."/>
            <person name="Lennon N."/>
            <person name="Leuper L."/>
            <person name="LeVine S."/>
            <person name="Liu J."/>
            <person name="Liu X."/>
            <person name="Lokyitsang Y."/>
            <person name="Lokyitsang T."/>
            <person name="Lui A."/>
            <person name="Macdonald J."/>
            <person name="Major J."/>
            <person name="Marabella R."/>
            <person name="Maru K."/>
            <person name="Matthews C."/>
            <person name="McDonough S."/>
            <person name="Mehta T."/>
            <person name="Meldrim J."/>
            <person name="Melnikov A."/>
            <person name="Meneus L."/>
            <person name="Mihalev A."/>
            <person name="Mihova T."/>
            <person name="Miller K."/>
            <person name="Mittelman R."/>
            <person name="Mlenga V."/>
            <person name="Mulrain L."/>
            <person name="Munson G."/>
            <person name="Navidi A."/>
            <person name="Naylor J."/>
            <person name="Nguyen T."/>
            <person name="Nguyen N."/>
            <person name="Nguyen C."/>
            <person name="Nguyen T."/>
            <person name="Nicol R."/>
            <person name="Norbu N."/>
            <person name="Norbu C."/>
            <person name="Novod N."/>
            <person name="Nyima T."/>
            <person name="Olandt P."/>
            <person name="O'Neill B."/>
            <person name="O'Neill K."/>
            <person name="Osman S."/>
            <person name="Oyono L."/>
            <person name="Patti C."/>
            <person name="Perrin D."/>
            <person name="Phunkhang P."/>
            <person name="Pierre F."/>
            <person name="Priest M."/>
            <person name="Rachupka A."/>
            <person name="Raghuraman S."/>
            <person name="Rameau R."/>
            <person name="Ray V."/>
            <person name="Raymond C."/>
            <person name="Rege F."/>
            <person name="Rise C."/>
            <person name="Rogers J."/>
            <person name="Rogov P."/>
            <person name="Sahalie J."/>
            <person name="Settipalli S."/>
            <person name="Sharpe T."/>
            <person name="Shea T."/>
            <person name="Sheehan M."/>
            <person name="Sherpa N."/>
            <person name="Shi J."/>
            <person name="Shih D."/>
            <person name="Sloan J."/>
            <person name="Smith C."/>
            <person name="Sparrow T."/>
            <person name="Stalker J."/>
            <person name="Stange-Thomann N."/>
            <person name="Stavropoulos S."/>
            <person name="Stone C."/>
            <person name="Stone S."/>
            <person name="Sykes S."/>
            <person name="Tchuinga P."/>
            <person name="Tenzing P."/>
            <person name="Tesfaye S."/>
            <person name="Thoulutsang D."/>
            <person name="Thoulutsang Y."/>
            <person name="Topham K."/>
            <person name="Topping I."/>
            <person name="Tsamla T."/>
            <person name="Vassiliev H."/>
            <person name="Venkataraman V."/>
            <person name="Vo A."/>
            <person name="Wangchuk T."/>
            <person name="Wangdi T."/>
            <person name="Weiand M."/>
            <person name="Wilkinson J."/>
            <person name="Wilson A."/>
            <person name="Yadav S."/>
            <person name="Yang S."/>
            <person name="Yang X."/>
            <person name="Young G."/>
            <person name="Yu Q."/>
            <person name="Zainoun J."/>
            <person name="Zembek L."/>
            <person name="Zimmer A."/>
            <person name="Lander E.S."/>
        </authorList>
    </citation>
    <scope>NUCLEOTIDE SEQUENCE [LARGE SCALE GENOMIC DNA]</scope>
    <source>
        <strain evidence="7">Boxer</strain>
    </source>
</reference>
<evidence type="ECO:0000259" key="6">
    <source>
        <dbReference type="PROSITE" id="PS51842"/>
    </source>
</evidence>
<reference evidence="7" key="2">
    <citation type="submission" date="2025-08" db="UniProtKB">
        <authorList>
            <consortium name="Ensembl"/>
        </authorList>
    </citation>
    <scope>IDENTIFICATION</scope>
</reference>
<dbReference type="PROSITE" id="PS51842">
    <property type="entry name" value="IF_ROD_2"/>
    <property type="match status" value="1"/>
</dbReference>
<proteinExistence type="inferred from homology"/>
<organism evidence="7 8">
    <name type="scientific">Canis lupus familiaris</name>
    <name type="common">Dog</name>
    <name type="synonym">Canis familiaris</name>
    <dbReference type="NCBI Taxonomy" id="9615"/>
    <lineage>
        <taxon>Eukaryota</taxon>
        <taxon>Metazoa</taxon>
        <taxon>Chordata</taxon>
        <taxon>Craniata</taxon>
        <taxon>Vertebrata</taxon>
        <taxon>Euteleostomi</taxon>
        <taxon>Mammalia</taxon>
        <taxon>Eutheria</taxon>
        <taxon>Laurasiatheria</taxon>
        <taxon>Carnivora</taxon>
        <taxon>Caniformia</taxon>
        <taxon>Canidae</taxon>
        <taxon>Canis</taxon>
    </lineage>
</organism>
<evidence type="ECO:0000256" key="3">
    <source>
        <dbReference type="ARBA" id="ARBA00023054"/>
    </source>
</evidence>
<name>A0A8P0SCP6_CANLF</name>
<feature type="region of interest" description="Disordered" evidence="5">
    <location>
        <begin position="41"/>
        <end position="63"/>
    </location>
</feature>
<feature type="domain" description="IF rod" evidence="6">
    <location>
        <begin position="1"/>
        <end position="118"/>
    </location>
</feature>
<keyword evidence="1" id="KW-0416">Keratin</keyword>
<dbReference type="PANTHER" id="PTHR45616">
    <property type="entry name" value="GATA-TYPE DOMAIN-CONTAINING PROTEIN"/>
    <property type="match status" value="1"/>
</dbReference>
<gene>
    <name evidence="7" type="primary">KRT88</name>
</gene>
<dbReference type="Proteomes" id="UP000002254">
    <property type="component" value="Chromosome 27"/>
</dbReference>
<protein>
    <recommendedName>
        <fullName evidence="6">IF rod domain-containing protein</fullName>
    </recommendedName>
</protein>
<sequence>MCEEVQATVQKHMHSPRHSKEELNRLNQAIQRLTAEVDGVKSQPCELDRATEPPALREDGASDSAQGKLAWLEAALQRAKHDMVRQLREYQDLMIIKLGLDFEIATYRKLLESEESRLGLGFGTGSLPTLGSAPRSLARLPGGAGPGGLERSTPGGGCGRGSPLSLGSEALRRLRRRAGARGAEKVGVRCPLASYGAFEEAVPAVPPTGRGGARGGCQGLICPWLMGSSGRGTGWVWNDPGRPPSGACVWSWGRETATDAKKTGCLCGGRRLRPHAHAPPAHCLPGGPGLPWLPPDPVRGVSPRLPG</sequence>
<keyword evidence="3" id="KW-0175">Coiled coil</keyword>
<dbReference type="PROSITE" id="PS00226">
    <property type="entry name" value="IF_ROD_1"/>
    <property type="match status" value="1"/>
</dbReference>
<accession>A0A8P0SCP6</accession>
<evidence type="ECO:0000256" key="4">
    <source>
        <dbReference type="RuleBase" id="RU000685"/>
    </source>
</evidence>
<dbReference type="Gene3D" id="1.20.5.170">
    <property type="match status" value="1"/>
</dbReference>
<evidence type="ECO:0000313" key="7">
    <source>
        <dbReference type="Ensembl" id="ENSCAFP00000010851.5"/>
    </source>
</evidence>
<dbReference type="PANTHER" id="PTHR45616:SF21">
    <property type="entry name" value="KERATIN, TYPE II CYTOSKELETAL 7"/>
    <property type="match status" value="1"/>
</dbReference>
<keyword evidence="2 4" id="KW-0403">Intermediate filament</keyword>
<evidence type="ECO:0000256" key="1">
    <source>
        <dbReference type="ARBA" id="ARBA00022744"/>
    </source>
</evidence>
<dbReference type="InterPro" id="IPR039008">
    <property type="entry name" value="IF_rod_dom"/>
</dbReference>
<feature type="region of interest" description="Disordered" evidence="5">
    <location>
        <begin position="1"/>
        <end position="21"/>
    </location>
</feature>
<dbReference type="InterPro" id="IPR018039">
    <property type="entry name" value="IF_conserved"/>
</dbReference>
<dbReference type="AlphaFoldDB" id="A0A8P0SCP6"/>
<dbReference type="Pfam" id="PF00038">
    <property type="entry name" value="Filament"/>
    <property type="match status" value="1"/>
</dbReference>
<evidence type="ECO:0000256" key="5">
    <source>
        <dbReference type="SAM" id="MobiDB-lite"/>
    </source>
</evidence>
<dbReference type="GO" id="GO:0005882">
    <property type="term" value="C:intermediate filament"/>
    <property type="evidence" value="ECO:0007669"/>
    <property type="project" value="UniProtKB-KW"/>
</dbReference>
<comment type="similarity">
    <text evidence="4">Belongs to the intermediate filament family.</text>
</comment>
<feature type="compositionally biased region" description="Basic and acidic residues" evidence="5">
    <location>
        <begin position="46"/>
        <end position="60"/>
    </location>
</feature>
<evidence type="ECO:0000313" key="8">
    <source>
        <dbReference type="Proteomes" id="UP000002254"/>
    </source>
</evidence>
<dbReference type="Ensembl" id="ENSCAFT00000011710.5">
    <property type="protein sequence ID" value="ENSCAFP00000010851.5"/>
    <property type="gene ID" value="ENSCAFG00000007318.5"/>
</dbReference>
<dbReference type="SUPFAM" id="SSF64593">
    <property type="entry name" value="Intermediate filament protein, coiled coil region"/>
    <property type="match status" value="1"/>
</dbReference>
<evidence type="ECO:0000256" key="2">
    <source>
        <dbReference type="ARBA" id="ARBA00022754"/>
    </source>
</evidence>
<feature type="compositionally biased region" description="Gly residues" evidence="5">
    <location>
        <begin position="142"/>
        <end position="160"/>
    </location>
</feature>
<feature type="region of interest" description="Disordered" evidence="5">
    <location>
        <begin position="131"/>
        <end position="164"/>
    </location>
</feature>
<feature type="region of interest" description="Disordered" evidence="5">
    <location>
        <begin position="285"/>
        <end position="307"/>
    </location>
</feature>